<dbReference type="RefSeq" id="WP_065234150.1">
    <property type="nucleotide sequence ID" value="NZ_JTJS01000029.1"/>
</dbReference>
<dbReference type="PANTHER" id="PTHR43404:SF2">
    <property type="entry name" value="LIPOPOLYSACCHARIDE CHOLINEPHOSPHOTRANSFERASE LICD"/>
    <property type="match status" value="1"/>
</dbReference>
<dbReference type="GO" id="GO:0009100">
    <property type="term" value="P:glycoprotein metabolic process"/>
    <property type="evidence" value="ECO:0007669"/>
    <property type="project" value="UniProtKB-ARBA"/>
</dbReference>
<dbReference type="InterPro" id="IPR052942">
    <property type="entry name" value="LPS_cholinephosphotransferase"/>
</dbReference>
<evidence type="ECO:0000313" key="2">
    <source>
        <dbReference type="EMBL" id="OBX10591.1"/>
    </source>
</evidence>
<dbReference type="GO" id="GO:0016740">
    <property type="term" value="F:transferase activity"/>
    <property type="evidence" value="ECO:0007669"/>
    <property type="project" value="UniProtKB-KW"/>
</dbReference>
<keyword evidence="2" id="KW-0808">Transferase</keyword>
<accession>A0A1A7Q8Z3</accession>
<dbReference type="Proteomes" id="UP000243168">
    <property type="component" value="Unassembled WGS sequence"/>
</dbReference>
<name>A0A1A7Q8Z3_9PAST</name>
<evidence type="ECO:0000313" key="3">
    <source>
        <dbReference type="Proteomes" id="UP000243168"/>
    </source>
</evidence>
<dbReference type="InterPro" id="IPR007074">
    <property type="entry name" value="LicD/FKTN/FKRP_NTP_transf"/>
</dbReference>
<feature type="domain" description="LicD/FKTN/FKRP nucleotidyltransferase" evidence="1">
    <location>
        <begin position="32"/>
        <end position="256"/>
    </location>
</feature>
<organism evidence="2 3">
    <name type="scientific">Gallibacterium genomosp. 3</name>
    <dbReference type="NCBI Taxonomy" id="505345"/>
    <lineage>
        <taxon>Bacteria</taxon>
        <taxon>Pseudomonadati</taxon>
        <taxon>Pseudomonadota</taxon>
        <taxon>Gammaproteobacteria</taxon>
        <taxon>Pasteurellales</taxon>
        <taxon>Pasteurellaceae</taxon>
        <taxon>Gallibacterium</taxon>
    </lineage>
</organism>
<evidence type="ECO:0000259" key="1">
    <source>
        <dbReference type="Pfam" id="PF04991"/>
    </source>
</evidence>
<dbReference type="EMBL" id="JTJS01000029">
    <property type="protein sequence ID" value="OBX10591.1"/>
    <property type="molecule type" value="Genomic_DNA"/>
</dbReference>
<proteinExistence type="predicted"/>
<dbReference type="PANTHER" id="PTHR43404">
    <property type="entry name" value="LIPOPOLYSACCHARIDE CHOLINEPHOSPHOTRANSFERASE LICD"/>
    <property type="match status" value="1"/>
</dbReference>
<dbReference type="Pfam" id="PF04991">
    <property type="entry name" value="LicD"/>
    <property type="match status" value="1"/>
</dbReference>
<dbReference type="AlphaFoldDB" id="A0A1A7Q8Z3"/>
<reference evidence="2 3" key="1">
    <citation type="submission" date="2014-11" db="EMBL/GenBank/DDBJ databases">
        <title>Pan-genome of Gallibacterium spp.</title>
        <authorList>
            <person name="Kudirkiene E."/>
            <person name="Bojesen A.M."/>
        </authorList>
    </citation>
    <scope>NUCLEOTIDE SEQUENCE [LARGE SCALE GENOMIC DNA]</scope>
    <source>
        <strain evidence="2 3">F298</strain>
    </source>
</reference>
<sequence length="295" mass="35098">MKCFNIQDATPEQLRALQDKSFQILEFFDAFCTQYQLTYWLGGGSLIGAIRENDILEWDDDIDVFMPRDEYERFIKLFSQYKKNSQYQLGYTTEQDNYHSTCISLHDTETTFINKHSQHEDILHGIYLDIMPMDYVVKGGKLKTLKQKICAILYDLYIVQRPAVNQGKLIFFITSFLLYLVPSKKLKYKLAKFFEKKMLASKESRSNEMLELVTNFKALFRHYDHTFFDVNERYLFGKNSYPVPSGYHEYLTACFGDYMQPPKMTYRKPKHQTVFVDTENSFKKYKGIYYYVTKE</sequence>
<protein>
    <submittedName>
        <fullName evidence="2">Lipopolysaccharide cholinephosphotransferase</fullName>
    </submittedName>
</protein>
<gene>
    <name evidence="2" type="ORF">QV07_03580</name>
</gene>
<comment type="caution">
    <text evidence="2">The sequence shown here is derived from an EMBL/GenBank/DDBJ whole genome shotgun (WGS) entry which is preliminary data.</text>
</comment>